<proteinExistence type="inferred from homology"/>
<gene>
    <name evidence="2" type="ORF">E1956_31045</name>
</gene>
<dbReference type="Gene3D" id="3.40.190.10">
    <property type="entry name" value="Periplasmic binding protein-like II"/>
    <property type="match status" value="2"/>
</dbReference>
<dbReference type="InterPro" id="IPR058163">
    <property type="entry name" value="LysR-type_TF_proteobact-type"/>
</dbReference>
<dbReference type="SUPFAM" id="SSF53850">
    <property type="entry name" value="Periplasmic binding protein-like II"/>
    <property type="match status" value="1"/>
</dbReference>
<evidence type="ECO:0000313" key="2">
    <source>
        <dbReference type="EMBL" id="QBR01608.1"/>
    </source>
</evidence>
<dbReference type="Proteomes" id="UP000295727">
    <property type="component" value="Chromosome 3"/>
</dbReference>
<name>A0A4P7D197_9BURK</name>
<dbReference type="PANTHER" id="PTHR30537">
    <property type="entry name" value="HTH-TYPE TRANSCRIPTIONAL REGULATOR"/>
    <property type="match status" value="1"/>
</dbReference>
<dbReference type="EMBL" id="CP038150">
    <property type="protein sequence ID" value="QBR01608.1"/>
    <property type="molecule type" value="Genomic_DNA"/>
</dbReference>
<protein>
    <recommendedName>
        <fullName evidence="4">LysR substrate binding domain-containing protein</fullName>
    </recommendedName>
</protein>
<reference evidence="2 3" key="1">
    <citation type="submission" date="2019-03" db="EMBL/GenBank/DDBJ databases">
        <title>Paraburkholderia sp. 7MH5, isolated from subtropical forest soil.</title>
        <authorList>
            <person name="Gao Z.-H."/>
            <person name="Qiu L.-H."/>
        </authorList>
    </citation>
    <scope>NUCLEOTIDE SEQUENCE [LARGE SCALE GENOMIC DNA]</scope>
    <source>
        <strain evidence="2 3">7MH5</strain>
    </source>
</reference>
<dbReference type="OrthoDB" id="9073448at2"/>
<dbReference type="PANTHER" id="PTHR30537:SF5">
    <property type="entry name" value="HTH-TYPE TRANSCRIPTIONAL ACTIVATOR TTDR-RELATED"/>
    <property type="match status" value="1"/>
</dbReference>
<organism evidence="2 3">
    <name type="scientific">Paraburkholderia pallida</name>
    <dbReference type="NCBI Taxonomy" id="2547399"/>
    <lineage>
        <taxon>Bacteria</taxon>
        <taxon>Pseudomonadati</taxon>
        <taxon>Pseudomonadota</taxon>
        <taxon>Betaproteobacteria</taxon>
        <taxon>Burkholderiales</taxon>
        <taxon>Burkholderiaceae</taxon>
        <taxon>Paraburkholderia</taxon>
    </lineage>
</organism>
<dbReference type="KEGG" id="ppai:E1956_31045"/>
<sequence>MGSAFGCQPNVNLVVSIHDGPVNLYDGKFELAVQLPDVVEQSAIIRRTLLSSSRIMVATPRYLERHGTPARAGDLAQHLLMLPSHTPVS</sequence>
<keyword evidence="3" id="KW-1185">Reference proteome</keyword>
<dbReference type="AlphaFoldDB" id="A0A4P7D197"/>
<accession>A0A4P7D197</accession>
<evidence type="ECO:0008006" key="4">
    <source>
        <dbReference type="Google" id="ProtNLM"/>
    </source>
</evidence>
<evidence type="ECO:0000256" key="1">
    <source>
        <dbReference type="ARBA" id="ARBA00009437"/>
    </source>
</evidence>
<evidence type="ECO:0000313" key="3">
    <source>
        <dbReference type="Proteomes" id="UP000295727"/>
    </source>
</evidence>
<comment type="similarity">
    <text evidence="1">Belongs to the LysR transcriptional regulatory family.</text>
</comment>